<evidence type="ECO:0000259" key="1">
    <source>
        <dbReference type="Pfam" id="PF00485"/>
    </source>
</evidence>
<dbReference type="InterPro" id="IPR027417">
    <property type="entry name" value="P-loop_NTPase"/>
</dbReference>
<dbReference type="GO" id="GO:0005524">
    <property type="term" value="F:ATP binding"/>
    <property type="evidence" value="ECO:0007669"/>
    <property type="project" value="InterPro"/>
</dbReference>
<dbReference type="Gene3D" id="3.40.50.300">
    <property type="entry name" value="P-loop containing nucleotide triphosphate hydrolases"/>
    <property type="match status" value="1"/>
</dbReference>
<dbReference type="PANTHER" id="PTHR10285">
    <property type="entry name" value="URIDINE KINASE"/>
    <property type="match status" value="1"/>
</dbReference>
<protein>
    <recommendedName>
        <fullName evidence="1">Phosphoribulokinase/uridine kinase domain-containing protein</fullName>
    </recommendedName>
</protein>
<dbReference type="InterPro" id="IPR006083">
    <property type="entry name" value="PRK/URK"/>
</dbReference>
<dbReference type="GO" id="GO:0016301">
    <property type="term" value="F:kinase activity"/>
    <property type="evidence" value="ECO:0007669"/>
    <property type="project" value="InterPro"/>
</dbReference>
<dbReference type="OrthoDB" id="3192509at2"/>
<dbReference type="STRING" id="350054.Mflv_4273"/>
<dbReference type="HOGENOM" id="CLU_067202_2_1_11"/>
<feature type="domain" description="Phosphoribulokinase/uridine kinase" evidence="1">
    <location>
        <begin position="25"/>
        <end position="210"/>
    </location>
</feature>
<name>A4TDX3_MYCGI</name>
<dbReference type="AlphaFoldDB" id="A4TDX3"/>
<accession>A4TDX3</accession>
<dbReference type="Pfam" id="PF00485">
    <property type="entry name" value="PRK"/>
    <property type="match status" value="1"/>
</dbReference>
<dbReference type="eggNOG" id="COG0572">
    <property type="taxonomic scope" value="Bacteria"/>
</dbReference>
<dbReference type="NCBIfam" id="NF006743">
    <property type="entry name" value="PRK09270.1-2"/>
    <property type="match status" value="1"/>
</dbReference>
<reference evidence="2" key="1">
    <citation type="submission" date="2007-04" db="EMBL/GenBank/DDBJ databases">
        <authorList>
            <consortium name="US DOE Joint Genome Institute"/>
            <person name="Copeland A."/>
            <person name="Lucas S."/>
            <person name="Lapidus A."/>
            <person name="Barry K."/>
            <person name="Detter J.C."/>
            <person name="Glavina del Rio T."/>
            <person name="Hammon N."/>
            <person name="Israni S."/>
            <person name="Dalin E."/>
            <person name="Tice H."/>
            <person name="Pitluck S."/>
            <person name="Chain P."/>
            <person name="Malfatti S."/>
            <person name="Shin M."/>
            <person name="Vergez L."/>
            <person name="Schmutz J."/>
            <person name="Larimer F."/>
            <person name="Land M."/>
            <person name="Hauser L."/>
            <person name="Kyrpides N."/>
            <person name="Mikhailova N."/>
            <person name="Miller C."/>
            <person name="Richardson P."/>
        </authorList>
    </citation>
    <scope>NUCLEOTIDE SEQUENCE</scope>
    <source>
        <strain evidence="2">PYR-GCK</strain>
    </source>
</reference>
<dbReference type="KEGG" id="mgi:Mflv_4273"/>
<dbReference type="EMBL" id="CP000656">
    <property type="protein sequence ID" value="ABP46742.1"/>
    <property type="molecule type" value="Genomic_DNA"/>
</dbReference>
<evidence type="ECO:0000313" key="2">
    <source>
        <dbReference type="EMBL" id="ABP46742.1"/>
    </source>
</evidence>
<proteinExistence type="predicted"/>
<sequence>MDNPPGSESLAAEAVGLGDGTHRAVLGIAGSPGAGKSTLVELLAARIRQMRGPGWVAHVPMDGFHLADAQLRRLGLLDRKGAPETFDAVGYAHALHRIRTDVDSDVYVPGFDRDLEQPLAAALVVPASARLVLTEGNYLLLDQPAWRRVRRSLDQTWFVSADDSLRVERLIARHVEFGKTAAAARAWADTVDEANAALVTSTAASADRIVVNGTRGWSFGACLR</sequence>
<reference evidence="2" key="2">
    <citation type="journal article" date="2013" name="PLoS ONE">
        <title>A Gene Expression Study of the Activities of Aromatic Ring-Cleavage Dioxygenases in Mycobacterium gilvum PYR-GCK to Changes in Salinity and pH during Pyrene Degradation.</title>
        <authorList>
            <person name="Badejo A.C."/>
            <person name="Badejo A.O."/>
            <person name="Shin K.H."/>
            <person name="Chai Y.G."/>
        </authorList>
    </citation>
    <scope>NUCLEOTIDE SEQUENCE [LARGE SCALE GENOMIC DNA]</scope>
    <source>
        <strain evidence="2">PYR-GCK</strain>
    </source>
</reference>
<gene>
    <name evidence="2" type="ordered locus">Mflv_4273</name>
</gene>
<dbReference type="SUPFAM" id="SSF52540">
    <property type="entry name" value="P-loop containing nucleoside triphosphate hydrolases"/>
    <property type="match status" value="1"/>
</dbReference>
<organism evidence="2">
    <name type="scientific">Mycolicibacterium gilvum (strain PYR-GCK)</name>
    <name type="common">Mycobacterium gilvum (strain PYR-GCK)</name>
    <dbReference type="NCBI Taxonomy" id="350054"/>
    <lineage>
        <taxon>Bacteria</taxon>
        <taxon>Bacillati</taxon>
        <taxon>Actinomycetota</taxon>
        <taxon>Actinomycetes</taxon>
        <taxon>Mycobacteriales</taxon>
        <taxon>Mycobacteriaceae</taxon>
        <taxon>Mycolicibacterium</taxon>
    </lineage>
</organism>